<sequence length="178" mass="19490">MNLRRFARAAATTLAAAGIVTVGMVSPAHAESPGRTYDDYRGNVPVHVAFAAQWINAGDSWYFGNSRMTMQTDGNLVIYHRWVKDNGKPRVLWATGTNGKGGVKVRFQKDGNFVIYKKDGKTAVWASKTANKCNDFAWSPVIGLQGDGNFVIYCAPVRAADNMPADSFKVLWSPNVKS</sequence>
<dbReference type="RefSeq" id="WP_231449432.1">
    <property type="nucleotide sequence ID" value="NZ_JAJOMB010000031.1"/>
</dbReference>
<dbReference type="PROSITE" id="PS50927">
    <property type="entry name" value="BULB_LECTIN"/>
    <property type="match status" value="1"/>
</dbReference>
<dbReference type="InterPro" id="IPR036426">
    <property type="entry name" value="Bulb-type_lectin_dom_sf"/>
</dbReference>
<keyword evidence="1" id="KW-0732">Signal</keyword>
<organism evidence="3 4">
    <name type="scientific">Kineosporia babensis</name>
    <dbReference type="NCBI Taxonomy" id="499548"/>
    <lineage>
        <taxon>Bacteria</taxon>
        <taxon>Bacillati</taxon>
        <taxon>Actinomycetota</taxon>
        <taxon>Actinomycetes</taxon>
        <taxon>Kineosporiales</taxon>
        <taxon>Kineosporiaceae</taxon>
        <taxon>Kineosporia</taxon>
    </lineage>
</organism>
<evidence type="ECO:0000256" key="1">
    <source>
        <dbReference type="SAM" id="SignalP"/>
    </source>
</evidence>
<evidence type="ECO:0000259" key="2">
    <source>
        <dbReference type="PROSITE" id="PS50927"/>
    </source>
</evidence>
<evidence type="ECO:0000313" key="3">
    <source>
        <dbReference type="EMBL" id="MCD5316581.1"/>
    </source>
</evidence>
<dbReference type="InterPro" id="IPR001480">
    <property type="entry name" value="Bulb-type_lectin_dom"/>
</dbReference>
<dbReference type="EMBL" id="JAJOMB010000031">
    <property type="protein sequence ID" value="MCD5316581.1"/>
    <property type="molecule type" value="Genomic_DNA"/>
</dbReference>
<protein>
    <recommendedName>
        <fullName evidence="2">Bulb-type lectin domain-containing protein</fullName>
    </recommendedName>
</protein>
<keyword evidence="4" id="KW-1185">Reference proteome</keyword>
<proteinExistence type="predicted"/>
<dbReference type="SMART" id="SM00108">
    <property type="entry name" value="B_lectin"/>
    <property type="match status" value="1"/>
</dbReference>
<dbReference type="Proteomes" id="UP001138997">
    <property type="component" value="Unassembled WGS sequence"/>
</dbReference>
<feature type="signal peptide" evidence="1">
    <location>
        <begin position="1"/>
        <end position="30"/>
    </location>
</feature>
<accession>A0A9X1NNW2</accession>
<name>A0A9X1NNW2_9ACTN</name>
<feature type="domain" description="Bulb-type lectin" evidence="2">
    <location>
        <begin position="46"/>
        <end position="165"/>
    </location>
</feature>
<gene>
    <name evidence="3" type="ORF">LR394_37355</name>
</gene>
<dbReference type="AlphaFoldDB" id="A0A9X1NNW2"/>
<feature type="chain" id="PRO_5040723269" description="Bulb-type lectin domain-containing protein" evidence="1">
    <location>
        <begin position="31"/>
        <end position="178"/>
    </location>
</feature>
<evidence type="ECO:0000313" key="4">
    <source>
        <dbReference type="Proteomes" id="UP001138997"/>
    </source>
</evidence>
<dbReference type="SUPFAM" id="SSF51110">
    <property type="entry name" value="alpha-D-mannose-specific plant lectins"/>
    <property type="match status" value="1"/>
</dbReference>
<reference evidence="3" key="1">
    <citation type="submission" date="2021-11" db="EMBL/GenBank/DDBJ databases">
        <title>Streptomyces corallinus and Kineosporia corallina sp. nov., two new coral-derived marine actinobacteria.</title>
        <authorList>
            <person name="Buangrab K."/>
            <person name="Sutthacheep M."/>
            <person name="Yeemin T."/>
            <person name="Harunari E."/>
            <person name="Igarashi Y."/>
            <person name="Sripreechasak P."/>
            <person name="Kanchanasin P."/>
            <person name="Tanasupawat S."/>
            <person name="Phongsopitanun W."/>
        </authorList>
    </citation>
    <scope>NUCLEOTIDE SEQUENCE</scope>
    <source>
        <strain evidence="3">JCM 31032</strain>
    </source>
</reference>
<comment type="caution">
    <text evidence="3">The sequence shown here is derived from an EMBL/GenBank/DDBJ whole genome shotgun (WGS) entry which is preliminary data.</text>
</comment>
<dbReference type="Gene3D" id="2.90.10.10">
    <property type="entry name" value="Bulb-type lectin domain"/>
    <property type="match status" value="1"/>
</dbReference>